<reference evidence="1 3" key="1">
    <citation type="submission" date="2017-03" db="EMBL/GenBank/DDBJ databases">
        <title>Draft genome sequence of Moraxella equi CCUG 4950T type strain.</title>
        <authorList>
            <person name="Salva-Serra F."/>
            <person name="Engstrom-Jakobsson H."/>
            <person name="Thorell K."/>
            <person name="Jaen-Luchoro D."/>
            <person name="Gonzales-Siles L."/>
            <person name="Karlsson R."/>
            <person name="Yazdan S."/>
            <person name="Boulund F."/>
            <person name="Johnning A."/>
            <person name="Engstrand L."/>
            <person name="Kristiansson E."/>
            <person name="Moore E."/>
        </authorList>
    </citation>
    <scope>NUCLEOTIDE SEQUENCE [LARGE SCALE GENOMIC DNA]</scope>
    <source>
        <strain evidence="1 3">CCUG 4950</strain>
    </source>
</reference>
<dbReference type="EMBL" id="MXAP01000089">
    <property type="protein sequence ID" value="OPH36798.1"/>
    <property type="molecule type" value="Genomic_DNA"/>
</dbReference>
<gene>
    <name evidence="1" type="ORF">B5J93_08965</name>
    <name evidence="2" type="ORF">NCTC11012_02318</name>
</gene>
<organism evidence="2 4">
    <name type="scientific">Moraxella equi</name>
    <dbReference type="NCBI Taxonomy" id="60442"/>
    <lineage>
        <taxon>Bacteria</taxon>
        <taxon>Pseudomonadati</taxon>
        <taxon>Pseudomonadota</taxon>
        <taxon>Gammaproteobacteria</taxon>
        <taxon>Moraxellales</taxon>
        <taxon>Moraxellaceae</taxon>
        <taxon>Moraxella</taxon>
    </lineage>
</organism>
<sequence>MAKFTQLNQIGNLSFSSFRGTSFIKNKTNKKPVKSSIYGIIREIILMEEYDDVSVDFGCLELEMGLVEENEFDNEREVIANALNILYSINQEMHRKTPAHLRRE</sequence>
<keyword evidence="3" id="KW-1185">Reference proteome</keyword>
<dbReference type="RefSeq" id="WP_079326078.1">
    <property type="nucleotide sequence ID" value="NZ_MXAP01000089.1"/>
</dbReference>
<evidence type="ECO:0000313" key="1">
    <source>
        <dbReference type="EMBL" id="OPH36798.1"/>
    </source>
</evidence>
<dbReference type="Proteomes" id="UP000254618">
    <property type="component" value="Unassembled WGS sequence"/>
</dbReference>
<dbReference type="AlphaFoldDB" id="A0A378QT23"/>
<name>A0A378QT23_9GAMM</name>
<proteinExistence type="predicted"/>
<evidence type="ECO:0000313" key="2">
    <source>
        <dbReference type="EMBL" id="STZ04056.1"/>
    </source>
</evidence>
<reference evidence="2 4" key="2">
    <citation type="submission" date="2018-06" db="EMBL/GenBank/DDBJ databases">
        <authorList>
            <consortium name="Pathogen Informatics"/>
            <person name="Doyle S."/>
        </authorList>
    </citation>
    <scope>NUCLEOTIDE SEQUENCE [LARGE SCALE GENOMIC DNA]</scope>
    <source>
        <strain evidence="2 4">NCTC11012</strain>
    </source>
</reference>
<dbReference type="EMBL" id="UGQF01000001">
    <property type="protein sequence ID" value="STZ04056.1"/>
    <property type="molecule type" value="Genomic_DNA"/>
</dbReference>
<protein>
    <submittedName>
        <fullName evidence="2">Uncharacterized protein</fullName>
    </submittedName>
</protein>
<evidence type="ECO:0000313" key="3">
    <source>
        <dbReference type="Proteomes" id="UP000190777"/>
    </source>
</evidence>
<accession>A0A378QT23</accession>
<evidence type="ECO:0000313" key="4">
    <source>
        <dbReference type="Proteomes" id="UP000254618"/>
    </source>
</evidence>
<dbReference type="Proteomes" id="UP000190777">
    <property type="component" value="Unassembled WGS sequence"/>
</dbReference>